<dbReference type="HOGENOM" id="CLU_008964_4_1_1"/>
<feature type="domain" description="GED" evidence="4">
    <location>
        <begin position="808"/>
        <end position="904"/>
    </location>
</feature>
<evidence type="ECO:0008006" key="8">
    <source>
        <dbReference type="Google" id="ProtNLM"/>
    </source>
</evidence>
<dbReference type="EMBL" id="KE504198">
    <property type="protein sequence ID" value="EPS95890.1"/>
    <property type="molecule type" value="Genomic_DNA"/>
</dbReference>
<keyword evidence="2" id="KW-0342">GTP-binding</keyword>
<dbReference type="GO" id="GO:0005886">
    <property type="term" value="C:plasma membrane"/>
    <property type="evidence" value="ECO:0007669"/>
    <property type="project" value="TreeGrafter"/>
</dbReference>
<dbReference type="Pfam" id="PF00350">
    <property type="entry name" value="Dynamin_N"/>
    <property type="match status" value="1"/>
</dbReference>
<dbReference type="SMART" id="SM00053">
    <property type="entry name" value="DYNc"/>
    <property type="match status" value="1"/>
</dbReference>
<dbReference type="Pfam" id="PF02212">
    <property type="entry name" value="GED"/>
    <property type="match status" value="1"/>
</dbReference>
<dbReference type="CDD" id="cd08771">
    <property type="entry name" value="DLP_1"/>
    <property type="match status" value="1"/>
</dbReference>
<dbReference type="PANTHER" id="PTHR11566:SF131">
    <property type="entry name" value="GTPASE, PUTATIVE (AFU_ORTHOLOGUE AFUA_6G07630)-RELATED"/>
    <property type="match status" value="1"/>
</dbReference>
<dbReference type="InterPro" id="IPR027417">
    <property type="entry name" value="P-loop_NTPase"/>
</dbReference>
<evidence type="ECO:0000256" key="2">
    <source>
        <dbReference type="ARBA" id="ARBA00023134"/>
    </source>
</evidence>
<dbReference type="Pfam" id="PF01031">
    <property type="entry name" value="Dynamin_M"/>
    <property type="match status" value="1"/>
</dbReference>
<dbReference type="OrthoDB" id="5061070at2759"/>
<dbReference type="Proteomes" id="UP000015241">
    <property type="component" value="Unassembled WGS sequence"/>
</dbReference>
<dbReference type="InterPro" id="IPR030381">
    <property type="entry name" value="G_DYNAMIN_dom"/>
</dbReference>
<gene>
    <name evidence="6" type="ORF">FOMPIDRAFT_1043404</name>
</gene>
<dbReference type="GO" id="GO:0003924">
    <property type="term" value="F:GTPase activity"/>
    <property type="evidence" value="ECO:0007669"/>
    <property type="project" value="InterPro"/>
</dbReference>
<name>S8F281_FOMSC</name>
<feature type="region of interest" description="Disordered" evidence="3">
    <location>
        <begin position="654"/>
        <end position="772"/>
    </location>
</feature>
<dbReference type="GO" id="GO:0008017">
    <property type="term" value="F:microtubule binding"/>
    <property type="evidence" value="ECO:0007669"/>
    <property type="project" value="TreeGrafter"/>
</dbReference>
<dbReference type="GO" id="GO:0005737">
    <property type="term" value="C:cytoplasm"/>
    <property type="evidence" value="ECO:0007669"/>
    <property type="project" value="TreeGrafter"/>
</dbReference>
<dbReference type="InterPro" id="IPR020850">
    <property type="entry name" value="GED_dom"/>
</dbReference>
<keyword evidence="7" id="KW-1185">Reference proteome</keyword>
<sequence length="913" mass="100989">MPAVDLSSENSYARRRKQLLSLIKDLRAIGAHTHLDLPRIVVIGNQSAGKSSLIEAISGIKVPRDAGTCTRCPMECRLLSSTGRWSCQVSIRWEYHPNGERRSKIEEETFGNLLTEKAEVEMMLRRAQAAVLNPKTPTSRFVVMTDSELSELSPRDRPDSTPFSQNVVCVDIAGPDLTDLSFVDLPGIIQNADEHVVQFVEHMVRSYISGTCLIVVALPMSDDIENQRALRLAREADRNGLRTIGVMTKPDTLGPGSIKAKDLWLDIMEGRSQVHYLRHGYYCTRQPDDADRAAGIMPSEAREAEARFFKETAPWSTSAQQGRFGTNNLVKYMSSMLTEIIDGVIPRLGREIDEKLATCYEELKSLPPQITGEPASYVLTLLSSFCVDVQSHIIGGPGTETLVQHNRRVYEDFKRAIRSTAPRFIPLPSAEDTAPKLNGQERAGPEDEDGLEDVLQDGSGADSMYLKDMRIYIQRSVTRELPFNVPYPAKTALIRSFQALWEQQSQACFERVQGQFRATLTQIMHTRLGRFKKLEVKVDSAVTELLITRHTAALEQIGILLKFETSPFTQNNHYLSDVTAKTLSRYKDIREGKTQSGSGRSAASFHFGKSPDNNGAREVGNPFARFVDMPIQFLPHPLVPSGPIADKVDFGLGQKAIEPGSSDHSSRRREKQMPRAKTAAKRGSTAPTTDEKWLLSEESAGDETPEEAAPGFGAWPGKNPKAASTESTVGTPAPVPFSKPFPGFTGFNSQPATPSQRQQATSDLTTSGGNERSQLEADALSALAKLGYVGLTADDLGKLNPPDEYEEELNVMAEVRAYFQVAYKRIIDYIPLAIDHMFLFAFGEALQTQLIRDLALGSPDAAARCSAYLSEELDVVARRQELSGKKTSLERAKMELINATFDNVVVVEEEEEL</sequence>
<accession>S8F281</accession>
<dbReference type="InterPro" id="IPR003130">
    <property type="entry name" value="GED"/>
</dbReference>
<dbReference type="PROSITE" id="PS51718">
    <property type="entry name" value="G_DYNAMIN_2"/>
    <property type="match status" value="1"/>
</dbReference>
<dbReference type="InterPro" id="IPR022812">
    <property type="entry name" value="Dynamin"/>
</dbReference>
<feature type="compositionally biased region" description="Polar residues" evidence="3">
    <location>
        <begin position="746"/>
        <end position="772"/>
    </location>
</feature>
<evidence type="ECO:0000259" key="5">
    <source>
        <dbReference type="PROSITE" id="PS51718"/>
    </source>
</evidence>
<dbReference type="InterPro" id="IPR000375">
    <property type="entry name" value="Dynamin_stalk"/>
</dbReference>
<protein>
    <recommendedName>
        <fullName evidence="8">GED domain-containing protein</fullName>
    </recommendedName>
</protein>
<dbReference type="InterPro" id="IPR045063">
    <property type="entry name" value="Dynamin_N"/>
</dbReference>
<proteinExistence type="predicted"/>
<feature type="region of interest" description="Disordered" evidence="3">
    <location>
        <begin position="428"/>
        <end position="452"/>
    </location>
</feature>
<dbReference type="eggNOG" id="KOG0446">
    <property type="taxonomic scope" value="Eukaryota"/>
</dbReference>
<dbReference type="GO" id="GO:0005525">
    <property type="term" value="F:GTP binding"/>
    <property type="evidence" value="ECO:0007669"/>
    <property type="project" value="InterPro"/>
</dbReference>
<dbReference type="GO" id="GO:0031623">
    <property type="term" value="P:receptor internalization"/>
    <property type="evidence" value="ECO:0007669"/>
    <property type="project" value="TreeGrafter"/>
</dbReference>
<evidence type="ECO:0000313" key="6">
    <source>
        <dbReference type="EMBL" id="EPS95890.1"/>
    </source>
</evidence>
<dbReference type="SUPFAM" id="SSF52540">
    <property type="entry name" value="P-loop containing nucleoside triphosphate hydrolases"/>
    <property type="match status" value="1"/>
</dbReference>
<dbReference type="InParanoid" id="S8F281"/>
<feature type="region of interest" description="Disordered" evidence="3">
    <location>
        <begin position="591"/>
        <end position="616"/>
    </location>
</feature>
<dbReference type="GO" id="GO:0005874">
    <property type="term" value="C:microtubule"/>
    <property type="evidence" value="ECO:0007669"/>
    <property type="project" value="TreeGrafter"/>
</dbReference>
<feature type="domain" description="Dynamin-type G" evidence="5">
    <location>
        <begin position="34"/>
        <end position="346"/>
    </location>
</feature>
<dbReference type="PRINTS" id="PR00195">
    <property type="entry name" value="DYNAMIN"/>
</dbReference>
<dbReference type="InterPro" id="IPR001401">
    <property type="entry name" value="Dynamin_GTPase"/>
</dbReference>
<evidence type="ECO:0000256" key="1">
    <source>
        <dbReference type="ARBA" id="ARBA00022741"/>
    </source>
</evidence>
<evidence type="ECO:0000256" key="3">
    <source>
        <dbReference type="SAM" id="MobiDB-lite"/>
    </source>
</evidence>
<organism evidence="6 7">
    <name type="scientific">Fomitopsis schrenkii</name>
    <name type="common">Brown rot fungus</name>
    <dbReference type="NCBI Taxonomy" id="2126942"/>
    <lineage>
        <taxon>Eukaryota</taxon>
        <taxon>Fungi</taxon>
        <taxon>Dikarya</taxon>
        <taxon>Basidiomycota</taxon>
        <taxon>Agaricomycotina</taxon>
        <taxon>Agaricomycetes</taxon>
        <taxon>Polyporales</taxon>
        <taxon>Fomitopsis</taxon>
    </lineage>
</organism>
<dbReference type="STRING" id="743788.S8F281"/>
<dbReference type="PANTHER" id="PTHR11566">
    <property type="entry name" value="DYNAMIN"/>
    <property type="match status" value="1"/>
</dbReference>
<dbReference type="AlphaFoldDB" id="S8F281"/>
<evidence type="ECO:0000313" key="7">
    <source>
        <dbReference type="Proteomes" id="UP000015241"/>
    </source>
</evidence>
<reference evidence="6 7" key="1">
    <citation type="journal article" date="2012" name="Science">
        <title>The Paleozoic origin of enzymatic lignin decomposition reconstructed from 31 fungal genomes.</title>
        <authorList>
            <person name="Floudas D."/>
            <person name="Binder M."/>
            <person name="Riley R."/>
            <person name="Barry K."/>
            <person name="Blanchette R.A."/>
            <person name="Henrissat B."/>
            <person name="Martinez A.T."/>
            <person name="Otillar R."/>
            <person name="Spatafora J.W."/>
            <person name="Yadav J.S."/>
            <person name="Aerts A."/>
            <person name="Benoit I."/>
            <person name="Boyd A."/>
            <person name="Carlson A."/>
            <person name="Copeland A."/>
            <person name="Coutinho P.M."/>
            <person name="de Vries R.P."/>
            <person name="Ferreira P."/>
            <person name="Findley K."/>
            <person name="Foster B."/>
            <person name="Gaskell J."/>
            <person name="Glotzer D."/>
            <person name="Gorecki P."/>
            <person name="Heitman J."/>
            <person name="Hesse C."/>
            <person name="Hori C."/>
            <person name="Igarashi K."/>
            <person name="Jurgens J.A."/>
            <person name="Kallen N."/>
            <person name="Kersten P."/>
            <person name="Kohler A."/>
            <person name="Kuees U."/>
            <person name="Kumar T.K.A."/>
            <person name="Kuo A."/>
            <person name="LaButti K."/>
            <person name="Larrondo L.F."/>
            <person name="Lindquist E."/>
            <person name="Ling A."/>
            <person name="Lombard V."/>
            <person name="Lucas S."/>
            <person name="Lundell T."/>
            <person name="Martin R."/>
            <person name="McLaughlin D.J."/>
            <person name="Morgenstern I."/>
            <person name="Morin E."/>
            <person name="Murat C."/>
            <person name="Nagy L.G."/>
            <person name="Nolan M."/>
            <person name="Ohm R.A."/>
            <person name="Patyshakuliyeva A."/>
            <person name="Rokas A."/>
            <person name="Ruiz-Duenas F.J."/>
            <person name="Sabat G."/>
            <person name="Salamov A."/>
            <person name="Samejima M."/>
            <person name="Schmutz J."/>
            <person name="Slot J.C."/>
            <person name="St John F."/>
            <person name="Stenlid J."/>
            <person name="Sun H."/>
            <person name="Sun S."/>
            <person name="Syed K."/>
            <person name="Tsang A."/>
            <person name="Wiebenga A."/>
            <person name="Young D."/>
            <person name="Pisabarro A."/>
            <person name="Eastwood D.C."/>
            <person name="Martin F."/>
            <person name="Cullen D."/>
            <person name="Grigoriev I.V."/>
            <person name="Hibbett D.S."/>
        </authorList>
    </citation>
    <scope>NUCLEOTIDE SEQUENCE</scope>
    <source>
        <strain evidence="7">FP-58527</strain>
    </source>
</reference>
<keyword evidence="1" id="KW-0547">Nucleotide-binding</keyword>
<dbReference type="PROSITE" id="PS51388">
    <property type="entry name" value="GED"/>
    <property type="match status" value="1"/>
</dbReference>
<evidence type="ECO:0000259" key="4">
    <source>
        <dbReference type="PROSITE" id="PS51388"/>
    </source>
</evidence>
<dbReference type="Gene3D" id="3.40.50.300">
    <property type="entry name" value="P-loop containing nucleotide triphosphate hydrolases"/>
    <property type="match status" value="1"/>
</dbReference>
<dbReference type="Gene3D" id="1.20.120.1240">
    <property type="entry name" value="Dynamin, middle domain"/>
    <property type="match status" value="2"/>
</dbReference>